<reference evidence="2 3" key="1">
    <citation type="submission" date="2016-10" db="EMBL/GenBank/DDBJ databases">
        <authorList>
            <person name="de Groot N.N."/>
        </authorList>
    </citation>
    <scope>NUCLEOTIDE SEQUENCE [LARGE SCALE GENOMIC DNA]</scope>
    <source>
        <strain evidence="2 3">DSM 45434</strain>
    </source>
</reference>
<protein>
    <submittedName>
        <fullName evidence="2">DNA-binding transcriptional regulator, MarR family</fullName>
    </submittedName>
</protein>
<dbReference type="eggNOG" id="COG1846">
    <property type="taxonomic scope" value="Bacteria"/>
</dbReference>
<dbReference type="AlphaFoldDB" id="A0A1H1LF71"/>
<dbReference type="Gene3D" id="1.10.10.10">
    <property type="entry name" value="Winged helix-like DNA-binding domain superfamily/Winged helix DNA-binding domain"/>
    <property type="match status" value="1"/>
</dbReference>
<dbReference type="Pfam" id="PF12802">
    <property type="entry name" value="MarR_2"/>
    <property type="match status" value="1"/>
</dbReference>
<dbReference type="RefSeq" id="WP_019193440.1">
    <property type="nucleotide sequence ID" value="NZ_LT629765.1"/>
</dbReference>
<dbReference type="InterPro" id="IPR000835">
    <property type="entry name" value="HTH_MarR-typ"/>
</dbReference>
<dbReference type="Proteomes" id="UP000182237">
    <property type="component" value="Chromosome I"/>
</dbReference>
<dbReference type="InterPro" id="IPR036388">
    <property type="entry name" value="WH-like_DNA-bd_sf"/>
</dbReference>
<gene>
    <name evidence="2" type="ORF">SAMN04488539_0190</name>
</gene>
<dbReference type="EMBL" id="LT629765">
    <property type="protein sequence ID" value="SDR73156.1"/>
    <property type="molecule type" value="Genomic_DNA"/>
</dbReference>
<dbReference type="PANTHER" id="PTHR33164">
    <property type="entry name" value="TRANSCRIPTIONAL REGULATOR, MARR FAMILY"/>
    <property type="match status" value="1"/>
</dbReference>
<dbReference type="PANTHER" id="PTHR33164:SF99">
    <property type="entry name" value="MARR FAMILY REGULATORY PROTEIN"/>
    <property type="match status" value="1"/>
</dbReference>
<keyword evidence="3" id="KW-1185">Reference proteome</keyword>
<evidence type="ECO:0000313" key="2">
    <source>
        <dbReference type="EMBL" id="SDR73156.1"/>
    </source>
</evidence>
<dbReference type="SUPFAM" id="SSF46785">
    <property type="entry name" value="Winged helix' DNA-binding domain"/>
    <property type="match status" value="1"/>
</dbReference>
<keyword evidence="2" id="KW-0238">DNA-binding</keyword>
<dbReference type="GO" id="GO:0006950">
    <property type="term" value="P:response to stress"/>
    <property type="evidence" value="ECO:0007669"/>
    <property type="project" value="TreeGrafter"/>
</dbReference>
<organism evidence="2 3">
    <name type="scientific">Corynebacterium timonense</name>
    <dbReference type="NCBI Taxonomy" id="441500"/>
    <lineage>
        <taxon>Bacteria</taxon>
        <taxon>Bacillati</taxon>
        <taxon>Actinomycetota</taxon>
        <taxon>Actinomycetes</taxon>
        <taxon>Mycobacteriales</taxon>
        <taxon>Corynebacteriaceae</taxon>
        <taxon>Corynebacterium</taxon>
    </lineage>
</organism>
<name>A0A1H1LF71_9CORY</name>
<dbReference type="GO" id="GO:0003700">
    <property type="term" value="F:DNA-binding transcription factor activity"/>
    <property type="evidence" value="ECO:0007669"/>
    <property type="project" value="InterPro"/>
</dbReference>
<dbReference type="STRING" id="1203190.GCA_000312345_00580"/>
<dbReference type="OrthoDB" id="5195026at2"/>
<accession>A0A1H1LF71</accession>
<sequence>MQEPGASWATVVTTVGEIEATLNKWLSQRHGLGLTDYRALSLLSEAPDHELRITELATQVGLNQSSTTRLVARLEAKGFVVRDTCPDDGRGIYAVLTEPGLALVRDLTETYNERLGALLASTIATDTARSHAFSAIINFSS</sequence>
<evidence type="ECO:0000259" key="1">
    <source>
        <dbReference type="PROSITE" id="PS50995"/>
    </source>
</evidence>
<proteinExistence type="predicted"/>
<dbReference type="PRINTS" id="PR00598">
    <property type="entry name" value="HTHMARR"/>
</dbReference>
<dbReference type="PROSITE" id="PS50995">
    <property type="entry name" value="HTH_MARR_2"/>
    <property type="match status" value="1"/>
</dbReference>
<evidence type="ECO:0000313" key="3">
    <source>
        <dbReference type="Proteomes" id="UP000182237"/>
    </source>
</evidence>
<dbReference type="SMART" id="SM00347">
    <property type="entry name" value="HTH_MARR"/>
    <property type="match status" value="1"/>
</dbReference>
<dbReference type="InterPro" id="IPR036390">
    <property type="entry name" value="WH_DNA-bd_sf"/>
</dbReference>
<feature type="domain" description="HTH marR-type" evidence="1">
    <location>
        <begin position="1"/>
        <end position="141"/>
    </location>
</feature>
<dbReference type="GO" id="GO:0003677">
    <property type="term" value="F:DNA binding"/>
    <property type="evidence" value="ECO:0007669"/>
    <property type="project" value="UniProtKB-KW"/>
</dbReference>
<dbReference type="InterPro" id="IPR039422">
    <property type="entry name" value="MarR/SlyA-like"/>
</dbReference>